<dbReference type="EMBL" id="BPLQ01012712">
    <property type="protein sequence ID" value="GIY67249.1"/>
    <property type="molecule type" value="Genomic_DNA"/>
</dbReference>
<reference evidence="1 2" key="1">
    <citation type="submission" date="2021-06" db="EMBL/GenBank/DDBJ databases">
        <title>Caerostris darwini draft genome.</title>
        <authorList>
            <person name="Kono N."/>
            <person name="Arakawa K."/>
        </authorList>
    </citation>
    <scope>NUCLEOTIDE SEQUENCE [LARGE SCALE GENOMIC DNA]</scope>
</reference>
<name>A0AAV4VC63_9ARAC</name>
<evidence type="ECO:0000313" key="2">
    <source>
        <dbReference type="Proteomes" id="UP001054837"/>
    </source>
</evidence>
<proteinExistence type="predicted"/>
<comment type="caution">
    <text evidence="1">The sequence shown here is derived from an EMBL/GenBank/DDBJ whole genome shotgun (WGS) entry which is preliminary data.</text>
</comment>
<dbReference type="AlphaFoldDB" id="A0AAV4VC63"/>
<dbReference type="Proteomes" id="UP001054837">
    <property type="component" value="Unassembled WGS sequence"/>
</dbReference>
<organism evidence="1 2">
    <name type="scientific">Caerostris darwini</name>
    <dbReference type="NCBI Taxonomy" id="1538125"/>
    <lineage>
        <taxon>Eukaryota</taxon>
        <taxon>Metazoa</taxon>
        <taxon>Ecdysozoa</taxon>
        <taxon>Arthropoda</taxon>
        <taxon>Chelicerata</taxon>
        <taxon>Arachnida</taxon>
        <taxon>Araneae</taxon>
        <taxon>Araneomorphae</taxon>
        <taxon>Entelegynae</taxon>
        <taxon>Araneoidea</taxon>
        <taxon>Araneidae</taxon>
        <taxon>Caerostris</taxon>
    </lineage>
</organism>
<evidence type="ECO:0000313" key="1">
    <source>
        <dbReference type="EMBL" id="GIY67249.1"/>
    </source>
</evidence>
<keyword evidence="2" id="KW-1185">Reference proteome</keyword>
<accession>A0AAV4VC63</accession>
<sequence length="95" mass="10764">MEQQCINSIALRFTVNLIPRSIEKKIGASRNSKAPRKQNKDLRHFRTFSPRSSKSRTPARVVHFSKTLFVKHGVDILISDCIKARGTSKCAPNEI</sequence>
<protein>
    <submittedName>
        <fullName evidence="1">Uncharacterized protein</fullName>
    </submittedName>
</protein>
<gene>
    <name evidence="1" type="ORF">CDAR_119141</name>
</gene>